<keyword evidence="6 11" id="KW-0269">Exonuclease</keyword>
<evidence type="ECO:0000259" key="12">
    <source>
        <dbReference type="SMART" id="SM00382"/>
    </source>
</evidence>
<evidence type="ECO:0000256" key="8">
    <source>
        <dbReference type="ARBA" id="ARBA00023125"/>
    </source>
</evidence>
<evidence type="ECO:0000256" key="5">
    <source>
        <dbReference type="ARBA" id="ARBA00022806"/>
    </source>
</evidence>
<evidence type="ECO:0000313" key="14">
    <source>
        <dbReference type="Proteomes" id="UP001268542"/>
    </source>
</evidence>
<proteinExistence type="inferred from homology"/>
<comment type="subunit">
    <text evidence="11">Heterotrimer of RecB, RecC and RecD. All subunits contribute to DNA-binding.</text>
</comment>
<keyword evidence="5 11" id="KW-0347">Helicase</keyword>
<dbReference type="Pfam" id="PF13245">
    <property type="entry name" value="AAA_19"/>
    <property type="match status" value="1"/>
</dbReference>
<comment type="catalytic activity">
    <reaction evidence="11">
        <text>ATP + H2O = ADP + phosphate + H(+)</text>
        <dbReference type="Rhea" id="RHEA:13065"/>
        <dbReference type="ChEBI" id="CHEBI:15377"/>
        <dbReference type="ChEBI" id="CHEBI:15378"/>
        <dbReference type="ChEBI" id="CHEBI:30616"/>
        <dbReference type="ChEBI" id="CHEBI:43474"/>
        <dbReference type="ChEBI" id="CHEBI:456216"/>
        <dbReference type="EC" id="5.6.2.3"/>
    </reaction>
</comment>
<accession>A0ABU3PVY1</accession>
<dbReference type="Gene3D" id="1.10.10.1020">
    <property type="entry name" value="RecBCD complex, subunit RecD, N-terminal domain"/>
    <property type="match status" value="1"/>
</dbReference>
<dbReference type="InterPro" id="IPR006344">
    <property type="entry name" value="RecD"/>
</dbReference>
<dbReference type="CDD" id="cd17933">
    <property type="entry name" value="DEXSc_RecD-like"/>
    <property type="match status" value="1"/>
</dbReference>
<evidence type="ECO:0000313" key="13">
    <source>
        <dbReference type="EMBL" id="MDT9593392.1"/>
    </source>
</evidence>
<comment type="miscellaneous">
    <text evidence="11">In the RecBCD complex, RecB has a slow 3'-5' helicase, an exonuclease activity and loads RecA onto ssDNA, RecD has a fast 5'-3' helicase activity, while RecC stimulates the ATPase and processivity of the RecB helicase and contributes to recognition of the Chi site.</text>
</comment>
<dbReference type="Proteomes" id="UP001268542">
    <property type="component" value="Unassembled WGS sequence"/>
</dbReference>
<keyword evidence="1 11" id="KW-0540">Nuclease</keyword>
<dbReference type="InterPro" id="IPR003593">
    <property type="entry name" value="AAA+_ATPase"/>
</dbReference>
<dbReference type="InterPro" id="IPR041851">
    <property type="entry name" value="RecD_N_sf"/>
</dbReference>
<dbReference type="EC" id="5.6.2.3" evidence="11"/>
<feature type="domain" description="AAA+ ATPase" evidence="12">
    <location>
        <begin position="183"/>
        <end position="352"/>
    </location>
</feature>
<organism evidence="13 14">
    <name type="scientific">Nocardioides imazamoxiresistens</name>
    <dbReference type="NCBI Taxonomy" id="3231893"/>
    <lineage>
        <taxon>Bacteria</taxon>
        <taxon>Bacillati</taxon>
        <taxon>Actinomycetota</taxon>
        <taxon>Actinomycetes</taxon>
        <taxon>Propionibacteriales</taxon>
        <taxon>Nocardioidaceae</taxon>
        <taxon>Nocardioides</taxon>
    </lineage>
</organism>
<evidence type="ECO:0000256" key="4">
    <source>
        <dbReference type="ARBA" id="ARBA00022801"/>
    </source>
</evidence>
<evidence type="ECO:0000256" key="10">
    <source>
        <dbReference type="ARBA" id="ARBA00023235"/>
    </source>
</evidence>
<dbReference type="RefSeq" id="WP_315732878.1">
    <property type="nucleotide sequence ID" value="NZ_JAVYII010000004.1"/>
</dbReference>
<gene>
    <name evidence="11 13" type="primary">recD</name>
    <name evidence="13" type="ORF">RDV89_09960</name>
</gene>
<name>A0ABU3PVY1_9ACTN</name>
<protein>
    <recommendedName>
        <fullName evidence="11">RecBCD enzyme subunit RecD</fullName>
        <ecNumber evidence="11">5.6.2.3</ecNumber>
    </recommendedName>
    <alternativeName>
        <fullName evidence="11">DNA 5'-3' helicase subunit RecD</fullName>
    </alternativeName>
    <alternativeName>
        <fullName evidence="11">Exonuclease V subunit RecD</fullName>
        <shortName evidence="11">ExoV subunit RecD</shortName>
    </alternativeName>
    <alternativeName>
        <fullName evidence="11">Helicase/nuclease RecBCD subunit RecD</fullName>
    </alternativeName>
</protein>
<dbReference type="InterPro" id="IPR050534">
    <property type="entry name" value="Coronavir_polyprotein_1ab"/>
</dbReference>
<keyword evidence="9 11" id="KW-0234">DNA repair</keyword>
<dbReference type="PANTHER" id="PTHR43788:SF6">
    <property type="entry name" value="DNA HELICASE B"/>
    <property type="match status" value="1"/>
</dbReference>
<dbReference type="SUPFAM" id="SSF52540">
    <property type="entry name" value="P-loop containing nucleoside triphosphate hydrolases"/>
    <property type="match status" value="2"/>
</dbReference>
<dbReference type="CDD" id="cd18809">
    <property type="entry name" value="SF1_C_RecD"/>
    <property type="match status" value="1"/>
</dbReference>
<dbReference type="PANTHER" id="PTHR43788">
    <property type="entry name" value="DNA2/NAM7 HELICASE FAMILY MEMBER"/>
    <property type="match status" value="1"/>
</dbReference>
<keyword evidence="14" id="KW-1185">Reference proteome</keyword>
<comment type="function">
    <text evidence="11">A helicase/nuclease that prepares dsDNA breaks (DSB) for recombinational DNA repair. Binds to DSBs and unwinds DNA via a highly rapid and processive ATP-dependent bidirectional helicase activity. Unwinds dsDNA until it encounters a Chi (crossover hotspot instigator) sequence from the 3' direction. Cuts ssDNA a few nucleotides 3' to the Chi site. The properties and activities of the enzyme are changed at Chi. The Chi-altered holoenzyme produces a long 3'-ssDNA overhang and facilitates RecA-binding to the ssDNA for homologous DNA recombination and repair. Holoenzyme degrades any linearized DNA that is unable to undergo homologous recombination. In the holoenzyme this subunit has ssDNA-dependent ATPase and 5'-3' helicase activity. When added to pre-assembled RecBC greatly stimulates nuclease activity and augments holoenzyme processivity. Negatively regulates the RecA-loading ability of RecBCD.</text>
</comment>
<dbReference type="HAMAP" id="MF_01487">
    <property type="entry name" value="RecD"/>
    <property type="match status" value="1"/>
</dbReference>
<dbReference type="SMART" id="SM00382">
    <property type="entry name" value="AAA"/>
    <property type="match status" value="1"/>
</dbReference>
<keyword evidence="4 11" id="KW-0378">Hydrolase</keyword>
<reference evidence="13 14" key="1">
    <citation type="submission" date="2023-08" db="EMBL/GenBank/DDBJ databases">
        <title>Nocardioides seae sp. nov., a bacterium isolated from a soil.</title>
        <authorList>
            <person name="Wang X."/>
        </authorList>
    </citation>
    <scope>NUCLEOTIDE SEQUENCE [LARGE SCALE GENOMIC DNA]</scope>
    <source>
        <strain evidence="13 14">YZH12</strain>
    </source>
</reference>
<dbReference type="EMBL" id="JAVYII010000004">
    <property type="protein sequence ID" value="MDT9593392.1"/>
    <property type="molecule type" value="Genomic_DNA"/>
</dbReference>
<evidence type="ECO:0000256" key="11">
    <source>
        <dbReference type="HAMAP-Rule" id="MF_01487"/>
    </source>
</evidence>
<evidence type="ECO:0000256" key="3">
    <source>
        <dbReference type="ARBA" id="ARBA00022763"/>
    </source>
</evidence>
<evidence type="ECO:0000256" key="1">
    <source>
        <dbReference type="ARBA" id="ARBA00022722"/>
    </source>
</evidence>
<dbReference type="NCBIfam" id="TIGR01447">
    <property type="entry name" value="recD"/>
    <property type="match status" value="1"/>
</dbReference>
<keyword evidence="2 11" id="KW-0547">Nucleotide-binding</keyword>
<evidence type="ECO:0000256" key="2">
    <source>
        <dbReference type="ARBA" id="ARBA00022741"/>
    </source>
</evidence>
<keyword evidence="3 11" id="KW-0227">DNA damage</keyword>
<dbReference type="Gene3D" id="3.40.50.300">
    <property type="entry name" value="P-loop containing nucleotide triphosphate hydrolases"/>
    <property type="match status" value="3"/>
</dbReference>
<evidence type="ECO:0000256" key="7">
    <source>
        <dbReference type="ARBA" id="ARBA00022840"/>
    </source>
</evidence>
<dbReference type="Pfam" id="PF13538">
    <property type="entry name" value="UvrD_C_2"/>
    <property type="match status" value="1"/>
</dbReference>
<comment type="caution">
    <text evidence="13">The sequence shown here is derived from an EMBL/GenBank/DDBJ whole genome shotgun (WGS) entry which is preliminary data.</text>
</comment>
<dbReference type="GO" id="GO:0008854">
    <property type="term" value="F:exodeoxyribonuclease V activity"/>
    <property type="evidence" value="ECO:0007669"/>
    <property type="project" value="UniProtKB-EC"/>
</dbReference>
<evidence type="ECO:0000256" key="9">
    <source>
        <dbReference type="ARBA" id="ARBA00023204"/>
    </source>
</evidence>
<evidence type="ECO:0000256" key="6">
    <source>
        <dbReference type="ARBA" id="ARBA00022839"/>
    </source>
</evidence>
<comment type="similarity">
    <text evidence="11">Belongs to the RecD family.</text>
</comment>
<keyword evidence="10 11" id="KW-0413">Isomerase</keyword>
<dbReference type="InterPro" id="IPR027417">
    <property type="entry name" value="P-loop_NTPase"/>
</dbReference>
<sequence>MTELFEPDGPHDVRVAVGAPPGRLRDLNAAGLLTAADLQVARRVGELAARAAGRDASVLAGLGDDDTVLVLALCLRALRAGSVCVDLAAPPEVDGATWPASEAWAEAVDRSDLVAQGVLHRAGTLVHLDRYHREEEQVAADLRAREELAAPPVDEARLAADLDRVFPEDRYAEQRAAARHAVTRRTTVLTGGPGTGKTTAVAGILQLLEGQAQALGVAAPRVALAAPTGKAAARLGEAIAEAGLEGFGATTLHRLLGRRPGSDTRFRHDRAHRLPYDVVVVDESSMLSLSMTARLLEAVRPETRLILVGDPDQLASVEAGAVLADLVAGFADPDGPVVRLRTSHRFGGRIGDLAAALRQAAGLDDVQAADAVLAVAAAAASEPAAAPGPAEGDVRLVALPDDDGVDARLLDELRAQVLPHARRLRAVAESGDVEQALEVLAEHRLLCAHRAGPRGVASLNQRIEGWLADEDAGVAPGGSYAGRPLLVFRNDPQLGLYNGDTGVVVRSSTDGTLRAVFATGGARRDLAVSRLGDVETMHAMTIHKAQGSQARSVTVVLPEVDSPLLTRELLYTAVTRASALVTMIGSEASLRGAVLRHVQRASGLRERLRPRRSDG</sequence>
<dbReference type="InterPro" id="IPR027785">
    <property type="entry name" value="UvrD-like_helicase_C"/>
</dbReference>
<keyword evidence="7 11" id="KW-0067">ATP-binding</keyword>
<feature type="binding site" evidence="11">
    <location>
        <begin position="191"/>
        <end position="198"/>
    </location>
    <ligand>
        <name>ATP</name>
        <dbReference type="ChEBI" id="CHEBI:30616"/>
    </ligand>
</feature>
<keyword evidence="8 11" id="KW-0238">DNA-binding</keyword>